<sequence>MAKKHLPDLIIAADRGRFIAYTPNESGSLKALSIAEIPEGLNKLSEQVTDKAGAFPMMGPNRGSGVNGTFTGSAERLTLEAEIEMQSFRKVASNIESLVSRRQPKSWGFAAPSEINGAILDGVGLQAKQNLVTNLRQDLVNVPADQIAKKFSNGV</sequence>
<reference evidence="1 2" key="1">
    <citation type="submission" date="2018-06" db="EMBL/GenBank/DDBJ databases">
        <title>Genomic Encyclopedia of Type Strains, Phase IV (KMG-IV): sequencing the most valuable type-strain genomes for metagenomic binning, comparative biology and taxonomic classification.</title>
        <authorList>
            <person name="Goeker M."/>
        </authorList>
    </citation>
    <scope>NUCLEOTIDE SEQUENCE [LARGE SCALE GENOMIC DNA]</scope>
    <source>
        <strain evidence="1 2">DSM 25532</strain>
    </source>
</reference>
<accession>A0A366H5D5</accession>
<dbReference type="InterPro" id="IPR019291">
    <property type="entry name" value="Host_attachment_protein"/>
</dbReference>
<organism evidence="1 2">
    <name type="scientific">Roseimicrobium gellanilyticum</name>
    <dbReference type="NCBI Taxonomy" id="748857"/>
    <lineage>
        <taxon>Bacteria</taxon>
        <taxon>Pseudomonadati</taxon>
        <taxon>Verrucomicrobiota</taxon>
        <taxon>Verrucomicrobiia</taxon>
        <taxon>Verrucomicrobiales</taxon>
        <taxon>Verrucomicrobiaceae</taxon>
        <taxon>Roseimicrobium</taxon>
    </lineage>
</organism>
<name>A0A366H5D5_9BACT</name>
<comment type="caution">
    <text evidence="1">The sequence shown here is derived from an EMBL/GenBank/DDBJ whole genome shotgun (WGS) entry which is preliminary data.</text>
</comment>
<dbReference type="Pfam" id="PF10116">
    <property type="entry name" value="Host_attach"/>
    <property type="match status" value="1"/>
</dbReference>
<evidence type="ECO:0000313" key="2">
    <source>
        <dbReference type="Proteomes" id="UP000253426"/>
    </source>
</evidence>
<dbReference type="EMBL" id="QNRR01000016">
    <property type="protein sequence ID" value="RBP36584.1"/>
    <property type="molecule type" value="Genomic_DNA"/>
</dbReference>
<dbReference type="Proteomes" id="UP000253426">
    <property type="component" value="Unassembled WGS sequence"/>
</dbReference>
<evidence type="ECO:0000313" key="1">
    <source>
        <dbReference type="EMBL" id="RBP36584.1"/>
    </source>
</evidence>
<dbReference type="OrthoDB" id="5339834at2"/>
<dbReference type="RefSeq" id="WP_113961824.1">
    <property type="nucleotide sequence ID" value="NZ_QNRR01000016.1"/>
</dbReference>
<proteinExistence type="predicted"/>
<protein>
    <submittedName>
        <fullName evidence="1">Protein required for attachment to host cells</fullName>
    </submittedName>
</protein>
<dbReference type="AlphaFoldDB" id="A0A366H5D5"/>
<gene>
    <name evidence="1" type="ORF">DES53_11623</name>
</gene>
<keyword evidence="2" id="KW-1185">Reference proteome</keyword>